<proteinExistence type="predicted"/>
<dbReference type="AlphaFoldDB" id="A0A9N7Y7Y4"/>
<dbReference type="EMBL" id="CADEAL010000114">
    <property type="protein sequence ID" value="CAB1414634.1"/>
    <property type="molecule type" value="Genomic_DNA"/>
</dbReference>
<comment type="caution">
    <text evidence="1">The sequence shown here is derived from an EMBL/GenBank/DDBJ whole genome shotgun (WGS) entry which is preliminary data.</text>
</comment>
<reference evidence="1" key="1">
    <citation type="submission" date="2020-03" db="EMBL/GenBank/DDBJ databases">
        <authorList>
            <person name="Weist P."/>
        </authorList>
    </citation>
    <scope>NUCLEOTIDE SEQUENCE</scope>
</reference>
<evidence type="ECO:0000313" key="2">
    <source>
        <dbReference type="Proteomes" id="UP001153269"/>
    </source>
</evidence>
<protein>
    <submittedName>
        <fullName evidence="1">Uncharacterized protein</fullName>
    </submittedName>
</protein>
<name>A0A9N7Y7Y4_PLEPL</name>
<gene>
    <name evidence="1" type="ORF">PLEPLA_LOCUS2343</name>
</gene>
<evidence type="ECO:0000313" key="1">
    <source>
        <dbReference type="EMBL" id="CAB1414634.1"/>
    </source>
</evidence>
<dbReference type="Proteomes" id="UP001153269">
    <property type="component" value="Unassembled WGS sequence"/>
</dbReference>
<accession>A0A9N7Y7Y4</accession>
<organism evidence="1 2">
    <name type="scientific">Pleuronectes platessa</name>
    <name type="common">European plaice</name>
    <dbReference type="NCBI Taxonomy" id="8262"/>
    <lineage>
        <taxon>Eukaryota</taxon>
        <taxon>Metazoa</taxon>
        <taxon>Chordata</taxon>
        <taxon>Craniata</taxon>
        <taxon>Vertebrata</taxon>
        <taxon>Euteleostomi</taxon>
        <taxon>Actinopterygii</taxon>
        <taxon>Neopterygii</taxon>
        <taxon>Teleostei</taxon>
        <taxon>Neoteleostei</taxon>
        <taxon>Acanthomorphata</taxon>
        <taxon>Carangaria</taxon>
        <taxon>Pleuronectiformes</taxon>
        <taxon>Pleuronectoidei</taxon>
        <taxon>Pleuronectidae</taxon>
        <taxon>Pleuronectes</taxon>
    </lineage>
</organism>
<keyword evidence="2" id="KW-1185">Reference proteome</keyword>
<sequence length="269" mass="29260">MISEQGLALARPAPGHSCQTDQQDFSLHRANSCPLRILRIVISGKLLSSQLGSLPPLMEGRQRQDTAIIQRSSGMNPFLIKETNIARWGPLRDSLEMLTYSFNLRLTRRELAPAPAGGQPDLLLPRYRPPALAWLAVDLLSAAPAHTAFAIDSYRISPNKSREHGQAKTKRCQILFRQDPAQINPWLPAECTARGGHVALRGPVAENNPDTDPGPAAGFTSYWTSEPNDGSGVSCLLSPGGPHTLLHSCPVQMVKYLSNVNTSARPIHG</sequence>